<comment type="pathway">
    <text evidence="5">Amino-acid biosynthesis; L-leucine biosynthesis; L-leucine from 3-methyl-2-oxobutanoate: step 4/4.</text>
</comment>
<evidence type="ECO:0000256" key="11">
    <source>
        <dbReference type="ARBA" id="ARBA00048212"/>
    </source>
</evidence>
<dbReference type="InterPro" id="IPR043132">
    <property type="entry name" value="BCAT-like_C"/>
</dbReference>
<comment type="cofactor">
    <cofactor evidence="1">
        <name>pyridoxal 5'-phosphate</name>
        <dbReference type="ChEBI" id="CHEBI:597326"/>
    </cofactor>
</comment>
<dbReference type="GO" id="GO:0004084">
    <property type="term" value="F:branched-chain-amino-acid transaminase activity"/>
    <property type="evidence" value="ECO:0007669"/>
    <property type="project" value="UniProtKB-EC"/>
</dbReference>
<dbReference type="Proteomes" id="UP000535406">
    <property type="component" value="Unassembled WGS sequence"/>
</dbReference>
<comment type="catalytic activity">
    <reaction evidence="13">
        <text>L-leucine + 2-oxoglutarate = 4-methyl-2-oxopentanoate + L-glutamate</text>
        <dbReference type="Rhea" id="RHEA:18321"/>
        <dbReference type="ChEBI" id="CHEBI:16810"/>
        <dbReference type="ChEBI" id="CHEBI:17865"/>
        <dbReference type="ChEBI" id="CHEBI:29985"/>
        <dbReference type="ChEBI" id="CHEBI:57427"/>
        <dbReference type="EC" id="2.6.1.42"/>
    </reaction>
</comment>
<proteinExistence type="inferred from homology"/>
<dbReference type="Pfam" id="PF01063">
    <property type="entry name" value="Aminotran_4"/>
    <property type="match status" value="1"/>
</dbReference>
<dbReference type="InterPro" id="IPR050571">
    <property type="entry name" value="Class-IV_PLP-Dep_Aminotrnsfr"/>
</dbReference>
<keyword evidence="14" id="KW-0032">Aminotransferase</keyword>
<dbReference type="FunFam" id="3.20.10.10:FF:000002">
    <property type="entry name" value="D-alanine aminotransferase"/>
    <property type="match status" value="1"/>
</dbReference>
<comment type="catalytic activity">
    <reaction evidence="11">
        <text>L-valine + 2-oxoglutarate = 3-methyl-2-oxobutanoate + L-glutamate</text>
        <dbReference type="Rhea" id="RHEA:24813"/>
        <dbReference type="ChEBI" id="CHEBI:11851"/>
        <dbReference type="ChEBI" id="CHEBI:16810"/>
        <dbReference type="ChEBI" id="CHEBI:29985"/>
        <dbReference type="ChEBI" id="CHEBI:57762"/>
        <dbReference type="EC" id="2.6.1.42"/>
    </reaction>
</comment>
<evidence type="ECO:0000256" key="1">
    <source>
        <dbReference type="ARBA" id="ARBA00001933"/>
    </source>
</evidence>
<evidence type="ECO:0000256" key="2">
    <source>
        <dbReference type="ARBA" id="ARBA00003109"/>
    </source>
</evidence>
<comment type="pathway">
    <text evidence="3">Amino-acid biosynthesis; L-isoleucine biosynthesis; L-isoleucine from 2-oxobutanoate: step 4/4.</text>
</comment>
<dbReference type="InterPro" id="IPR036038">
    <property type="entry name" value="Aminotransferase-like"/>
</dbReference>
<evidence type="ECO:0000256" key="8">
    <source>
        <dbReference type="ARBA" id="ARBA00014472"/>
    </source>
</evidence>
<dbReference type="GO" id="GO:0008652">
    <property type="term" value="P:amino acid biosynthetic process"/>
    <property type="evidence" value="ECO:0007669"/>
    <property type="project" value="UniProtKB-ARBA"/>
</dbReference>
<comment type="caution">
    <text evidence="14">The sequence shown here is derived from an EMBL/GenBank/DDBJ whole genome shotgun (WGS) entry which is preliminary data.</text>
</comment>
<dbReference type="GO" id="GO:0009082">
    <property type="term" value="P:branched-chain amino acid biosynthetic process"/>
    <property type="evidence" value="ECO:0007669"/>
    <property type="project" value="UniProtKB-KW"/>
</dbReference>
<reference evidence="14 15" key="1">
    <citation type="submission" date="2020-08" db="EMBL/GenBank/DDBJ databases">
        <title>Genomic Encyclopedia of Type Strains, Phase IV (KMG-IV): sequencing the most valuable type-strain genomes for metagenomic binning, comparative biology and taxonomic classification.</title>
        <authorList>
            <person name="Goeker M."/>
        </authorList>
    </citation>
    <scope>NUCLEOTIDE SEQUENCE [LARGE SCALE GENOMIC DNA]</scope>
    <source>
        <strain evidence="14 15">DSM 21319</strain>
    </source>
</reference>
<dbReference type="PANTHER" id="PTHR42743:SF11">
    <property type="entry name" value="AMINODEOXYCHORISMATE LYASE"/>
    <property type="match status" value="1"/>
</dbReference>
<dbReference type="EMBL" id="JACHIK010000003">
    <property type="protein sequence ID" value="MBB5041767.1"/>
    <property type="molecule type" value="Genomic_DNA"/>
</dbReference>
<comment type="catalytic activity">
    <reaction evidence="12">
        <text>L-isoleucine + 2-oxoglutarate = (S)-3-methyl-2-oxopentanoate + L-glutamate</text>
        <dbReference type="Rhea" id="RHEA:24801"/>
        <dbReference type="ChEBI" id="CHEBI:16810"/>
        <dbReference type="ChEBI" id="CHEBI:29985"/>
        <dbReference type="ChEBI" id="CHEBI:35146"/>
        <dbReference type="ChEBI" id="CHEBI:58045"/>
        <dbReference type="EC" id="2.6.1.42"/>
    </reaction>
</comment>
<evidence type="ECO:0000256" key="13">
    <source>
        <dbReference type="ARBA" id="ARBA00049229"/>
    </source>
</evidence>
<dbReference type="EC" id="2.6.1.42" evidence="7"/>
<dbReference type="RefSeq" id="WP_184141758.1">
    <property type="nucleotide sequence ID" value="NZ_JACHIK010000003.1"/>
</dbReference>
<dbReference type="Gene3D" id="3.20.10.10">
    <property type="entry name" value="D-amino Acid Aminotransferase, subunit A, domain 2"/>
    <property type="match status" value="1"/>
</dbReference>
<evidence type="ECO:0000256" key="10">
    <source>
        <dbReference type="ARBA" id="ARBA00023304"/>
    </source>
</evidence>
<evidence type="ECO:0000313" key="15">
    <source>
        <dbReference type="Proteomes" id="UP000535406"/>
    </source>
</evidence>
<dbReference type="NCBIfam" id="NF005209">
    <property type="entry name" value="PRK06680.1"/>
    <property type="match status" value="1"/>
</dbReference>
<comment type="similarity">
    <text evidence="6">Belongs to the class-IV pyridoxal-phosphate-dependent aminotransferase family.</text>
</comment>
<evidence type="ECO:0000256" key="3">
    <source>
        <dbReference type="ARBA" id="ARBA00004824"/>
    </source>
</evidence>
<accession>A0A7W7YT53</accession>
<evidence type="ECO:0000313" key="14">
    <source>
        <dbReference type="EMBL" id="MBB5041767.1"/>
    </source>
</evidence>
<protein>
    <recommendedName>
        <fullName evidence="8">Probable branched-chain-amino-acid aminotransferase</fullName>
        <ecNumber evidence="7">2.6.1.42</ecNumber>
    </recommendedName>
</protein>
<comment type="pathway">
    <text evidence="4">Amino-acid biosynthesis; L-valine biosynthesis; L-valine from pyruvate: step 4/4.</text>
</comment>
<evidence type="ECO:0000256" key="12">
    <source>
        <dbReference type="ARBA" id="ARBA00048798"/>
    </source>
</evidence>
<keyword evidence="10" id="KW-0028">Amino-acid biosynthesis</keyword>
<dbReference type="InterPro" id="IPR043131">
    <property type="entry name" value="BCAT-like_N"/>
</dbReference>
<dbReference type="AlphaFoldDB" id="A0A7W7YT53"/>
<dbReference type="CDD" id="cd01558">
    <property type="entry name" value="D-AAT_like"/>
    <property type="match status" value="1"/>
</dbReference>
<evidence type="ECO:0000256" key="6">
    <source>
        <dbReference type="ARBA" id="ARBA00009320"/>
    </source>
</evidence>
<dbReference type="Gene3D" id="3.30.470.10">
    <property type="match status" value="1"/>
</dbReference>
<evidence type="ECO:0000256" key="7">
    <source>
        <dbReference type="ARBA" id="ARBA00013053"/>
    </source>
</evidence>
<dbReference type="InterPro" id="IPR001544">
    <property type="entry name" value="Aminotrans_IV"/>
</dbReference>
<organism evidence="14 15">
    <name type="scientific">Shinella fusca</name>
    <dbReference type="NCBI Taxonomy" id="544480"/>
    <lineage>
        <taxon>Bacteria</taxon>
        <taxon>Pseudomonadati</taxon>
        <taxon>Pseudomonadota</taxon>
        <taxon>Alphaproteobacteria</taxon>
        <taxon>Hyphomicrobiales</taxon>
        <taxon>Rhizobiaceae</taxon>
        <taxon>Shinella</taxon>
    </lineage>
</organism>
<keyword evidence="15" id="KW-1185">Reference proteome</keyword>
<name>A0A7W7YT53_9HYPH</name>
<keyword evidence="14" id="KW-0808">Transferase</keyword>
<gene>
    <name evidence="14" type="ORF">HNQ66_001150</name>
</gene>
<keyword evidence="10" id="KW-0100">Branched-chain amino acid biosynthesis</keyword>
<dbReference type="GO" id="GO:0005829">
    <property type="term" value="C:cytosol"/>
    <property type="evidence" value="ECO:0007669"/>
    <property type="project" value="TreeGrafter"/>
</dbReference>
<evidence type="ECO:0000256" key="5">
    <source>
        <dbReference type="ARBA" id="ARBA00005072"/>
    </source>
</evidence>
<sequence>MPRFAYVNGRYVRHADAAVHIEDRGFVFADAVYEVCQVQAGFIVDLTRHLDRLDRSLAEIRIRPPMPRAALTAILREVLRRNRVVNGMVYLQVTRGTARRDHVFPAPDVRPSLIVTAKSLDPAVNAAKYAAGIKGVTVPDNRWGRVDIKTVGLLPNVLARQQAKEMGAQEAIFVDAEGNVTEGGATNLWIVDKAGTLVTRPAGHDILKGITRTTLMDVAAKLGLAVEERRFSVAEMLEAREVFVTGATTICLPVVSIDGHTIANGHPGMTAQKIREAFFAVAEKTAI</sequence>
<evidence type="ECO:0000256" key="9">
    <source>
        <dbReference type="ARBA" id="ARBA00022898"/>
    </source>
</evidence>
<dbReference type="PANTHER" id="PTHR42743">
    <property type="entry name" value="AMINO-ACID AMINOTRANSFERASE"/>
    <property type="match status" value="1"/>
</dbReference>
<keyword evidence="9" id="KW-0663">Pyridoxal phosphate</keyword>
<evidence type="ECO:0000256" key="4">
    <source>
        <dbReference type="ARBA" id="ARBA00004931"/>
    </source>
</evidence>
<dbReference type="SUPFAM" id="SSF56752">
    <property type="entry name" value="D-aminoacid aminotransferase-like PLP-dependent enzymes"/>
    <property type="match status" value="1"/>
</dbReference>
<comment type="function">
    <text evidence="2">Acts on leucine, isoleucine and valine.</text>
</comment>